<gene>
    <name evidence="7" type="ORF">HPULCUR_001854</name>
</gene>
<comment type="similarity">
    <text evidence="6">Belongs to the VMA21 family.</text>
</comment>
<proteinExistence type="inferred from homology"/>
<feature type="transmembrane region" description="Helical" evidence="6">
    <location>
        <begin position="62"/>
        <end position="84"/>
    </location>
</feature>
<reference evidence="7 8" key="1">
    <citation type="submission" date="2024-04" db="EMBL/GenBank/DDBJ databases">
        <title>genome sequences of Mucor flavus KT1a and Helicostylum pulchrum KT1b strains isolation_sourced from the surface of a dry-aged beef.</title>
        <authorList>
            <person name="Toyotome T."/>
            <person name="Hosono M."/>
            <person name="Torimaru M."/>
            <person name="Fukuda K."/>
            <person name="Mikami N."/>
        </authorList>
    </citation>
    <scope>NUCLEOTIDE SEQUENCE [LARGE SCALE GENOMIC DNA]</scope>
    <source>
        <strain evidence="7 8">KT1b</strain>
    </source>
</reference>
<evidence type="ECO:0000256" key="5">
    <source>
        <dbReference type="ARBA" id="ARBA00023329"/>
    </source>
</evidence>
<protein>
    <recommendedName>
        <fullName evidence="9">Vacuolar ATPase assembly integral membrane protein VMA21</fullName>
    </recommendedName>
</protein>
<comment type="subcellular location">
    <subcellularLocation>
        <location evidence="6">Endoplasmic reticulum membrane</location>
        <topology evidence="6">Multi-pass membrane protein</topology>
    </subcellularLocation>
    <subcellularLocation>
        <location evidence="6">Endoplasmic reticulum-Golgi intermediate compartment membrane</location>
        <topology evidence="6">Multi-pass membrane protein</topology>
    </subcellularLocation>
    <subcellularLocation>
        <location evidence="6">Cytoplasmic vesicle</location>
        <location evidence="6">COPII-coated vesicle membrane</location>
        <topology evidence="6">Multi-pass membrane protein</topology>
    </subcellularLocation>
</comment>
<accession>A0ABP9XNX8</accession>
<evidence type="ECO:0000256" key="4">
    <source>
        <dbReference type="ARBA" id="ARBA00023136"/>
    </source>
</evidence>
<dbReference type="HAMAP" id="MF_03058">
    <property type="entry name" value="VMA21"/>
    <property type="match status" value="1"/>
</dbReference>
<organism evidence="7 8">
    <name type="scientific">Helicostylum pulchrum</name>
    <dbReference type="NCBI Taxonomy" id="562976"/>
    <lineage>
        <taxon>Eukaryota</taxon>
        <taxon>Fungi</taxon>
        <taxon>Fungi incertae sedis</taxon>
        <taxon>Mucoromycota</taxon>
        <taxon>Mucoromycotina</taxon>
        <taxon>Mucoromycetes</taxon>
        <taxon>Mucorales</taxon>
        <taxon>Mucorineae</taxon>
        <taxon>Mucoraceae</taxon>
        <taxon>Helicostylum</taxon>
    </lineage>
</organism>
<dbReference type="Proteomes" id="UP001476247">
    <property type="component" value="Unassembled WGS sequence"/>
</dbReference>
<keyword evidence="5 6" id="KW-0968">Cytoplasmic vesicle</keyword>
<dbReference type="PANTHER" id="PTHR31792:SF3">
    <property type="entry name" value="VACUOLAR ATPASE ASSEMBLY INTEGRAL MEMBRANE PROTEIN VMA21"/>
    <property type="match status" value="1"/>
</dbReference>
<name>A0ABP9XNX8_9FUNG</name>
<dbReference type="PANTHER" id="PTHR31792">
    <property type="entry name" value="VACUOLAR ATPASE ASSEMBLY INTEGRAL MEMBRANE PROTEIN VMA21"/>
    <property type="match status" value="1"/>
</dbReference>
<keyword evidence="1 6" id="KW-0812">Transmembrane</keyword>
<evidence type="ECO:0000256" key="6">
    <source>
        <dbReference type="HAMAP-Rule" id="MF_03058"/>
    </source>
</evidence>
<keyword evidence="8" id="KW-1185">Reference proteome</keyword>
<dbReference type="InterPro" id="IPR019013">
    <property type="entry name" value="Vma21"/>
</dbReference>
<evidence type="ECO:0008006" key="9">
    <source>
        <dbReference type="Google" id="ProtNLM"/>
    </source>
</evidence>
<evidence type="ECO:0000256" key="2">
    <source>
        <dbReference type="ARBA" id="ARBA00022824"/>
    </source>
</evidence>
<dbReference type="EMBL" id="BAABUJ010000006">
    <property type="protein sequence ID" value="GAA5796482.1"/>
    <property type="molecule type" value="Genomic_DNA"/>
</dbReference>
<comment type="caution">
    <text evidence="6">Lacks conserved residue(s) required for the propagation of feature annotation.</text>
</comment>
<feature type="transmembrane region" description="Helical" evidence="6">
    <location>
        <begin position="33"/>
        <end position="56"/>
    </location>
</feature>
<comment type="caution">
    <text evidence="7">The sequence shown here is derived from an EMBL/GenBank/DDBJ whole genome shotgun (WGS) entry which is preliminary data.</text>
</comment>
<keyword evidence="2 6" id="KW-0256">Endoplasmic reticulum</keyword>
<sequence length="99" mass="10788">MSDSNVKQLTRNQEEIAPIHAFIAKNAGMLVKLMTFSAALLAFPILTFFCTLHSLFEGNTTYAAGAAALMANVIVILYIIVAVLEKPAKDDVTEEKKDN</sequence>
<keyword evidence="4 6" id="KW-0472">Membrane</keyword>
<keyword evidence="3 6" id="KW-1133">Transmembrane helix</keyword>
<dbReference type="Pfam" id="PF09446">
    <property type="entry name" value="VMA21"/>
    <property type="match status" value="1"/>
</dbReference>
<evidence type="ECO:0000256" key="1">
    <source>
        <dbReference type="ARBA" id="ARBA00022692"/>
    </source>
</evidence>
<evidence type="ECO:0000313" key="7">
    <source>
        <dbReference type="EMBL" id="GAA5796482.1"/>
    </source>
</evidence>
<evidence type="ECO:0000313" key="8">
    <source>
        <dbReference type="Proteomes" id="UP001476247"/>
    </source>
</evidence>
<comment type="function">
    <text evidence="6">Required for the assembly of the V0 complex of the vacuolar ATPase (V-ATPase) in the endoplasmic reticulum.</text>
</comment>
<evidence type="ECO:0000256" key="3">
    <source>
        <dbReference type="ARBA" id="ARBA00022989"/>
    </source>
</evidence>